<dbReference type="InterPro" id="IPR035994">
    <property type="entry name" value="Nucleoside_phosphorylase_sf"/>
</dbReference>
<keyword evidence="3" id="KW-1185">Reference proteome</keyword>
<name>A0A4Q4KJ66_9FLAO</name>
<feature type="domain" description="Nucleoside phosphorylase" evidence="1">
    <location>
        <begin position="31"/>
        <end position="279"/>
    </location>
</feature>
<gene>
    <name evidence="2" type="ORF">ERX46_10555</name>
</gene>
<dbReference type="CDD" id="cd00436">
    <property type="entry name" value="UP_TbUP-like"/>
    <property type="match status" value="1"/>
</dbReference>
<comment type="caution">
    <text evidence="2">The sequence shown here is derived from an EMBL/GenBank/DDBJ whole genome shotgun (WGS) entry which is preliminary data.</text>
</comment>
<dbReference type="InterPro" id="IPR000845">
    <property type="entry name" value="Nucleoside_phosphorylase_d"/>
</dbReference>
<dbReference type="GO" id="GO:0006218">
    <property type="term" value="P:uridine catabolic process"/>
    <property type="evidence" value="ECO:0007669"/>
    <property type="project" value="TreeGrafter"/>
</dbReference>
<sequence>MADFLPSELVITPKGGVYHLDICPEDLARKIIIVGDQDRVELISNYFDEVTHKSQHREFACHTGTFKGKELSIISTGIGTDNIDIVINELDALVNIDLKTRNEKNEKISLEIVRLGTCGILQDEIPIDSFILSTHALGIDNVGHFYERNVDAETKKLEQEIEGKVKLPKYIKPYLTKASERLNKRLDNPQIEKGITVTSSGFYGPQGRRLRLPLVETEMLDSFSDFKHDEIRFSNLEMECSALFALGSALGHETTAICLGLANRRKKEFTTNYETKITELIEYVLDKI</sequence>
<evidence type="ECO:0000313" key="3">
    <source>
        <dbReference type="Proteomes" id="UP000293952"/>
    </source>
</evidence>
<dbReference type="GO" id="GO:0005829">
    <property type="term" value="C:cytosol"/>
    <property type="evidence" value="ECO:0007669"/>
    <property type="project" value="TreeGrafter"/>
</dbReference>
<dbReference type="SUPFAM" id="SSF53167">
    <property type="entry name" value="Purine and uridine phosphorylases"/>
    <property type="match status" value="1"/>
</dbReference>
<dbReference type="Proteomes" id="UP000293952">
    <property type="component" value="Unassembled WGS sequence"/>
</dbReference>
<dbReference type="AlphaFoldDB" id="A0A4Q4KJ66"/>
<dbReference type="PANTHER" id="PTHR43691">
    <property type="entry name" value="URIDINE PHOSPHORYLASE"/>
    <property type="match status" value="1"/>
</dbReference>
<dbReference type="GO" id="GO:0004850">
    <property type="term" value="F:uridine phosphorylase activity"/>
    <property type="evidence" value="ECO:0007669"/>
    <property type="project" value="TreeGrafter"/>
</dbReference>
<dbReference type="Gene3D" id="3.40.50.1580">
    <property type="entry name" value="Nucleoside phosphorylase domain"/>
    <property type="match status" value="1"/>
</dbReference>
<dbReference type="PANTHER" id="PTHR43691:SF15">
    <property type="entry name" value="PHOSPHORYLASE, PUTATIVE-RELATED"/>
    <property type="match status" value="1"/>
</dbReference>
<evidence type="ECO:0000259" key="1">
    <source>
        <dbReference type="Pfam" id="PF01048"/>
    </source>
</evidence>
<evidence type="ECO:0000313" key="2">
    <source>
        <dbReference type="EMBL" id="RYM33373.1"/>
    </source>
</evidence>
<dbReference type="RefSeq" id="WP_130093833.1">
    <property type="nucleotide sequence ID" value="NZ_SETE01000004.1"/>
</dbReference>
<accession>A0A4Q4KJ66</accession>
<dbReference type="EMBL" id="SETE01000004">
    <property type="protein sequence ID" value="RYM33373.1"/>
    <property type="molecule type" value="Genomic_DNA"/>
</dbReference>
<organism evidence="2 3">
    <name type="scientific">Brumimicrobium glaciale</name>
    <dbReference type="NCBI Taxonomy" id="200475"/>
    <lineage>
        <taxon>Bacteria</taxon>
        <taxon>Pseudomonadati</taxon>
        <taxon>Bacteroidota</taxon>
        <taxon>Flavobacteriia</taxon>
        <taxon>Flavobacteriales</taxon>
        <taxon>Crocinitomicaceae</taxon>
        <taxon>Brumimicrobium</taxon>
    </lineage>
</organism>
<dbReference type="Pfam" id="PF01048">
    <property type="entry name" value="PNP_UDP_1"/>
    <property type="match status" value="1"/>
</dbReference>
<proteinExistence type="predicted"/>
<dbReference type="OrthoDB" id="9772602at2"/>
<reference evidence="2 3" key="1">
    <citation type="submission" date="2019-02" db="EMBL/GenBank/DDBJ databases">
        <title>Genome sequence of the sea-ice species Brumimicrobium glaciale.</title>
        <authorList>
            <person name="Bowman J.P."/>
        </authorList>
    </citation>
    <scope>NUCLEOTIDE SEQUENCE [LARGE SCALE GENOMIC DNA]</scope>
    <source>
        <strain evidence="2 3">IC156</strain>
    </source>
</reference>
<protein>
    <submittedName>
        <fullName evidence="2">Phosphorylase</fullName>
    </submittedName>
</protein>